<keyword evidence="8" id="KW-0746">Sphingolipid metabolism</keyword>
<dbReference type="OrthoDB" id="9775296at2"/>
<dbReference type="InterPro" id="IPR002347">
    <property type="entry name" value="SDR_fam"/>
</dbReference>
<evidence type="ECO:0000259" key="13">
    <source>
        <dbReference type="SMART" id="SM00822"/>
    </source>
</evidence>
<dbReference type="EMBL" id="LGKO01000004">
    <property type="protein sequence ID" value="KPL83280.1"/>
    <property type="molecule type" value="Genomic_DNA"/>
</dbReference>
<comment type="subcellular location">
    <subcellularLocation>
        <location evidence="1">Endoplasmic reticulum</location>
    </subcellularLocation>
</comment>
<dbReference type="Pfam" id="PF00106">
    <property type="entry name" value="adh_short"/>
    <property type="match status" value="1"/>
</dbReference>
<dbReference type="RefSeq" id="WP_054521699.1">
    <property type="nucleotide sequence ID" value="NZ_LGKO01000004.1"/>
</dbReference>
<evidence type="ECO:0000256" key="6">
    <source>
        <dbReference type="ARBA" id="ARBA00022824"/>
    </source>
</evidence>
<keyword evidence="6" id="KW-0256">Endoplasmic reticulum</keyword>
<dbReference type="GO" id="GO:0047560">
    <property type="term" value="F:3-dehydrosphinganine reductase activity"/>
    <property type="evidence" value="ECO:0007669"/>
    <property type="project" value="UniProtKB-EC"/>
</dbReference>
<evidence type="ECO:0000256" key="4">
    <source>
        <dbReference type="ARBA" id="ARBA00006484"/>
    </source>
</evidence>
<feature type="domain" description="Ketoreductase" evidence="13">
    <location>
        <begin position="7"/>
        <end position="189"/>
    </location>
</feature>
<evidence type="ECO:0000256" key="2">
    <source>
        <dbReference type="ARBA" id="ARBA00004760"/>
    </source>
</evidence>
<reference evidence="14 15" key="1">
    <citation type="submission" date="2015-07" db="EMBL/GenBank/DDBJ databases">
        <title>Whole genome sequence of Thermanaerothrix daxensis DSM 23592.</title>
        <authorList>
            <person name="Hemp J."/>
            <person name="Ward L.M."/>
            <person name="Pace L.A."/>
            <person name="Fischer W.W."/>
        </authorList>
    </citation>
    <scope>NUCLEOTIDE SEQUENCE [LARGE SCALE GENOMIC DNA]</scope>
    <source>
        <strain evidence="14 15">GNS-1</strain>
    </source>
</reference>
<dbReference type="GO" id="GO:0030148">
    <property type="term" value="P:sphingolipid biosynthetic process"/>
    <property type="evidence" value="ECO:0007669"/>
    <property type="project" value="InterPro"/>
</dbReference>
<proteinExistence type="inferred from homology"/>
<dbReference type="SUPFAM" id="SSF51735">
    <property type="entry name" value="NAD(P)-binding Rossmann-fold domains"/>
    <property type="match status" value="1"/>
</dbReference>
<dbReference type="PRINTS" id="PR00081">
    <property type="entry name" value="GDHRDH"/>
</dbReference>
<name>A0A0P6XSA4_9CHLR</name>
<evidence type="ECO:0000256" key="1">
    <source>
        <dbReference type="ARBA" id="ARBA00004240"/>
    </source>
</evidence>
<evidence type="ECO:0000313" key="14">
    <source>
        <dbReference type="EMBL" id="KPL83280.1"/>
    </source>
</evidence>
<dbReference type="PRINTS" id="PR00080">
    <property type="entry name" value="SDRFAMILY"/>
</dbReference>
<dbReference type="PROSITE" id="PS00061">
    <property type="entry name" value="ADH_SHORT"/>
    <property type="match status" value="1"/>
</dbReference>
<keyword evidence="15" id="KW-1185">Reference proteome</keyword>
<evidence type="ECO:0000256" key="11">
    <source>
        <dbReference type="ARBA" id="ARBA00026112"/>
    </source>
</evidence>
<dbReference type="InterPro" id="IPR020904">
    <property type="entry name" value="Sc_DH/Rdtase_CS"/>
</dbReference>
<keyword evidence="9" id="KW-0560">Oxidoreductase</keyword>
<comment type="pathway">
    <text evidence="3">Sphingolipid metabolism.</text>
</comment>
<comment type="pathway">
    <text evidence="2">Lipid metabolism; sphingolipid metabolism.</text>
</comment>
<keyword evidence="5" id="KW-0547">Nucleotide-binding</keyword>
<dbReference type="GO" id="GO:0016020">
    <property type="term" value="C:membrane"/>
    <property type="evidence" value="ECO:0007669"/>
    <property type="project" value="GOC"/>
</dbReference>
<evidence type="ECO:0000256" key="12">
    <source>
        <dbReference type="RuleBase" id="RU000363"/>
    </source>
</evidence>
<dbReference type="STRING" id="869279.SE15_08610"/>
<evidence type="ECO:0000256" key="9">
    <source>
        <dbReference type="ARBA" id="ARBA00023002"/>
    </source>
</evidence>
<protein>
    <recommendedName>
        <fullName evidence="11">3-dehydrosphinganine reductase</fullName>
        <ecNumber evidence="11">1.1.1.102</ecNumber>
    </recommendedName>
</protein>
<dbReference type="GO" id="GO:0006666">
    <property type="term" value="P:3-keto-sphinganine metabolic process"/>
    <property type="evidence" value="ECO:0007669"/>
    <property type="project" value="InterPro"/>
</dbReference>
<dbReference type="InterPro" id="IPR057326">
    <property type="entry name" value="KR_dom"/>
</dbReference>
<dbReference type="AlphaFoldDB" id="A0A0P6XSA4"/>
<dbReference type="PANTHER" id="PTHR43550:SF3">
    <property type="entry name" value="3-KETODIHYDROSPHINGOSINE REDUCTASE"/>
    <property type="match status" value="1"/>
</dbReference>
<dbReference type="Gene3D" id="3.40.50.720">
    <property type="entry name" value="NAD(P)-binding Rossmann-like Domain"/>
    <property type="match status" value="1"/>
</dbReference>
<accession>A0A0P6XSA4</accession>
<comment type="similarity">
    <text evidence="4 12">Belongs to the short-chain dehydrogenases/reductases (SDR) family.</text>
</comment>
<dbReference type="GO" id="GO:0000166">
    <property type="term" value="F:nucleotide binding"/>
    <property type="evidence" value="ECO:0007669"/>
    <property type="project" value="UniProtKB-KW"/>
</dbReference>
<evidence type="ECO:0000256" key="7">
    <source>
        <dbReference type="ARBA" id="ARBA00022857"/>
    </source>
</evidence>
<organism evidence="14 15">
    <name type="scientific">Thermanaerothrix daxensis</name>
    <dbReference type="NCBI Taxonomy" id="869279"/>
    <lineage>
        <taxon>Bacteria</taxon>
        <taxon>Bacillati</taxon>
        <taxon>Chloroflexota</taxon>
        <taxon>Anaerolineae</taxon>
        <taxon>Anaerolineales</taxon>
        <taxon>Anaerolineaceae</taxon>
        <taxon>Thermanaerothrix</taxon>
    </lineage>
</organism>
<comment type="caution">
    <text evidence="14">The sequence shown here is derived from an EMBL/GenBank/DDBJ whole genome shotgun (WGS) entry which is preliminary data.</text>
</comment>
<dbReference type="InterPro" id="IPR036291">
    <property type="entry name" value="NAD(P)-bd_dom_sf"/>
</dbReference>
<evidence type="ECO:0000256" key="10">
    <source>
        <dbReference type="ARBA" id="ARBA00023098"/>
    </source>
</evidence>
<evidence type="ECO:0000256" key="5">
    <source>
        <dbReference type="ARBA" id="ARBA00022741"/>
    </source>
</evidence>
<keyword evidence="7" id="KW-0521">NADP</keyword>
<gene>
    <name evidence="14" type="ORF">SE15_08610</name>
</gene>
<dbReference type="CDD" id="cd08939">
    <property type="entry name" value="KDSR-like_SDR_c"/>
    <property type="match status" value="1"/>
</dbReference>
<dbReference type="PANTHER" id="PTHR43550">
    <property type="entry name" value="3-KETODIHYDROSPHINGOSINE REDUCTASE"/>
    <property type="match status" value="1"/>
</dbReference>
<keyword evidence="10" id="KW-0443">Lipid metabolism</keyword>
<sequence>MKTFQNCLALITGGSSGIGLALARLLLAEGARVALLARNPERLAQARENLLDAYPRAEISVWSADVTNAPQVTALLETFVAQQGTPDLLINSAGMAHPGRFEELPLEIFDQMIAVNYLGTVYVTKALVPAMLERGSGHIVNISSVAGFLNIYGYTAYGAAKFAVRGFSDALRMELKPRGIQVSLVFPPDTDTPQLAYENQFKPEVTRALAGNAGVLSPDFVAQEILAGVRRNAYLILPGFETKVIYVVSRLLGAGVNPILDYLVRRTLQRQRAEQNLH</sequence>
<evidence type="ECO:0000256" key="8">
    <source>
        <dbReference type="ARBA" id="ARBA00022919"/>
    </source>
</evidence>
<dbReference type="EC" id="1.1.1.102" evidence="11"/>
<evidence type="ECO:0000256" key="3">
    <source>
        <dbReference type="ARBA" id="ARBA00004991"/>
    </source>
</evidence>
<evidence type="ECO:0000313" key="15">
    <source>
        <dbReference type="Proteomes" id="UP000050544"/>
    </source>
</evidence>
<dbReference type="Proteomes" id="UP000050544">
    <property type="component" value="Unassembled WGS sequence"/>
</dbReference>
<dbReference type="SMART" id="SM00822">
    <property type="entry name" value="PKS_KR"/>
    <property type="match status" value="1"/>
</dbReference>
<dbReference type="InterPro" id="IPR045022">
    <property type="entry name" value="KDSR-like"/>
</dbReference>